<name>A0A8J8MG17_9FIRM</name>
<dbReference type="InterPro" id="IPR003660">
    <property type="entry name" value="HAMP_dom"/>
</dbReference>
<dbReference type="InterPro" id="IPR005467">
    <property type="entry name" value="His_kinase_dom"/>
</dbReference>
<keyword evidence="13 14" id="KW-0472">Membrane</keyword>
<dbReference type="CDD" id="cd00075">
    <property type="entry name" value="HATPase"/>
    <property type="match status" value="1"/>
</dbReference>
<dbReference type="Proteomes" id="UP000683246">
    <property type="component" value="Chromosome"/>
</dbReference>
<evidence type="ECO:0000313" key="17">
    <source>
        <dbReference type="EMBL" id="QUI20975.1"/>
    </source>
</evidence>
<dbReference type="PROSITE" id="PS50109">
    <property type="entry name" value="HIS_KIN"/>
    <property type="match status" value="1"/>
</dbReference>
<dbReference type="Gene3D" id="6.10.340.10">
    <property type="match status" value="1"/>
</dbReference>
<dbReference type="PANTHER" id="PTHR45528">
    <property type="entry name" value="SENSOR HISTIDINE KINASE CPXA"/>
    <property type="match status" value="1"/>
</dbReference>
<dbReference type="FunFam" id="1.10.287.130:FF:000001">
    <property type="entry name" value="Two-component sensor histidine kinase"/>
    <property type="match status" value="1"/>
</dbReference>
<dbReference type="SUPFAM" id="SSF158472">
    <property type="entry name" value="HAMP domain-like"/>
    <property type="match status" value="1"/>
</dbReference>
<feature type="transmembrane region" description="Helical" evidence="14">
    <location>
        <begin position="7"/>
        <end position="34"/>
    </location>
</feature>
<dbReference type="Gene3D" id="1.10.287.130">
    <property type="match status" value="1"/>
</dbReference>
<dbReference type="SMART" id="SM00304">
    <property type="entry name" value="HAMP"/>
    <property type="match status" value="1"/>
</dbReference>
<dbReference type="Gene3D" id="3.30.565.10">
    <property type="entry name" value="Histidine kinase-like ATPase, C-terminal domain"/>
    <property type="match status" value="1"/>
</dbReference>
<reference evidence="17" key="1">
    <citation type="submission" date="2020-07" db="EMBL/GenBank/DDBJ databases">
        <title>Vallitalea pronyensis genome.</title>
        <authorList>
            <person name="Postec A."/>
        </authorList>
    </citation>
    <scope>NUCLEOTIDE SEQUENCE</scope>
    <source>
        <strain evidence="17">FatNI3</strain>
    </source>
</reference>
<keyword evidence="5" id="KW-0597">Phosphoprotein</keyword>
<gene>
    <name evidence="17" type="ORF">HZI73_01095</name>
</gene>
<dbReference type="EMBL" id="CP058649">
    <property type="protein sequence ID" value="QUI20975.1"/>
    <property type="molecule type" value="Genomic_DNA"/>
</dbReference>
<keyword evidence="8" id="KW-0547">Nucleotide-binding</keyword>
<proteinExistence type="predicted"/>
<keyword evidence="12" id="KW-0902">Two-component regulatory system</keyword>
<evidence type="ECO:0000256" key="7">
    <source>
        <dbReference type="ARBA" id="ARBA00022692"/>
    </source>
</evidence>
<dbReference type="GO" id="GO:0005524">
    <property type="term" value="F:ATP binding"/>
    <property type="evidence" value="ECO:0007669"/>
    <property type="project" value="UniProtKB-KW"/>
</dbReference>
<keyword evidence="4" id="KW-1003">Cell membrane</keyword>
<evidence type="ECO:0000256" key="1">
    <source>
        <dbReference type="ARBA" id="ARBA00000085"/>
    </source>
</evidence>
<evidence type="ECO:0000256" key="8">
    <source>
        <dbReference type="ARBA" id="ARBA00022741"/>
    </source>
</evidence>
<evidence type="ECO:0000259" key="15">
    <source>
        <dbReference type="PROSITE" id="PS50109"/>
    </source>
</evidence>
<dbReference type="Pfam" id="PF00512">
    <property type="entry name" value="HisKA"/>
    <property type="match status" value="1"/>
</dbReference>
<dbReference type="InterPro" id="IPR003661">
    <property type="entry name" value="HisK_dim/P_dom"/>
</dbReference>
<evidence type="ECO:0000256" key="6">
    <source>
        <dbReference type="ARBA" id="ARBA00022679"/>
    </source>
</evidence>
<dbReference type="CDD" id="cd00082">
    <property type="entry name" value="HisKA"/>
    <property type="match status" value="1"/>
</dbReference>
<evidence type="ECO:0000256" key="10">
    <source>
        <dbReference type="ARBA" id="ARBA00022840"/>
    </source>
</evidence>
<comment type="subcellular location">
    <subcellularLocation>
        <location evidence="2">Cell membrane</location>
        <topology evidence="2">Multi-pass membrane protein</topology>
    </subcellularLocation>
</comment>
<evidence type="ECO:0000256" key="4">
    <source>
        <dbReference type="ARBA" id="ARBA00022475"/>
    </source>
</evidence>
<comment type="catalytic activity">
    <reaction evidence="1">
        <text>ATP + protein L-histidine = ADP + protein N-phospho-L-histidine.</text>
        <dbReference type="EC" id="2.7.13.3"/>
    </reaction>
</comment>
<keyword evidence="11 14" id="KW-1133">Transmembrane helix</keyword>
<keyword evidence="10" id="KW-0067">ATP-binding</keyword>
<dbReference type="PROSITE" id="PS50885">
    <property type="entry name" value="HAMP"/>
    <property type="match status" value="1"/>
</dbReference>
<dbReference type="SUPFAM" id="SSF47384">
    <property type="entry name" value="Homodimeric domain of signal transducing histidine kinase"/>
    <property type="match status" value="1"/>
</dbReference>
<dbReference type="InterPro" id="IPR050398">
    <property type="entry name" value="HssS/ArlS-like"/>
</dbReference>
<organism evidence="17 18">
    <name type="scientific">Vallitalea pronyensis</name>
    <dbReference type="NCBI Taxonomy" id="1348613"/>
    <lineage>
        <taxon>Bacteria</taxon>
        <taxon>Bacillati</taxon>
        <taxon>Bacillota</taxon>
        <taxon>Clostridia</taxon>
        <taxon>Lachnospirales</taxon>
        <taxon>Vallitaleaceae</taxon>
        <taxon>Vallitalea</taxon>
    </lineage>
</organism>
<evidence type="ECO:0000256" key="11">
    <source>
        <dbReference type="ARBA" id="ARBA00022989"/>
    </source>
</evidence>
<dbReference type="AlphaFoldDB" id="A0A8J8MG17"/>
<feature type="domain" description="Histidine kinase" evidence="15">
    <location>
        <begin position="262"/>
        <end position="482"/>
    </location>
</feature>
<dbReference type="InterPro" id="IPR004358">
    <property type="entry name" value="Sig_transdc_His_kin-like_C"/>
</dbReference>
<dbReference type="InterPro" id="IPR036097">
    <property type="entry name" value="HisK_dim/P_sf"/>
</dbReference>
<dbReference type="KEGG" id="vpy:HZI73_01095"/>
<dbReference type="Pfam" id="PF02518">
    <property type="entry name" value="HATPase_c"/>
    <property type="match status" value="1"/>
</dbReference>
<evidence type="ECO:0000256" key="3">
    <source>
        <dbReference type="ARBA" id="ARBA00012438"/>
    </source>
</evidence>
<dbReference type="InterPro" id="IPR003594">
    <property type="entry name" value="HATPase_dom"/>
</dbReference>
<dbReference type="CDD" id="cd06225">
    <property type="entry name" value="HAMP"/>
    <property type="match status" value="1"/>
</dbReference>
<keyword evidence="6" id="KW-0808">Transferase</keyword>
<dbReference type="PRINTS" id="PR00344">
    <property type="entry name" value="BCTRLSENSOR"/>
</dbReference>
<dbReference type="EC" id="2.7.13.3" evidence="3"/>
<dbReference type="SUPFAM" id="SSF55874">
    <property type="entry name" value="ATPase domain of HSP90 chaperone/DNA topoisomerase II/histidine kinase"/>
    <property type="match status" value="1"/>
</dbReference>
<dbReference type="Pfam" id="PF00672">
    <property type="entry name" value="HAMP"/>
    <property type="match status" value="1"/>
</dbReference>
<protein>
    <recommendedName>
        <fullName evidence="3">histidine kinase</fullName>
        <ecNumber evidence="3">2.7.13.3</ecNumber>
    </recommendedName>
</protein>
<dbReference type="GO" id="GO:0000155">
    <property type="term" value="F:phosphorelay sensor kinase activity"/>
    <property type="evidence" value="ECO:0007669"/>
    <property type="project" value="InterPro"/>
</dbReference>
<evidence type="ECO:0000256" key="2">
    <source>
        <dbReference type="ARBA" id="ARBA00004651"/>
    </source>
</evidence>
<feature type="transmembrane region" description="Helical" evidence="14">
    <location>
        <begin position="170"/>
        <end position="193"/>
    </location>
</feature>
<dbReference type="InterPro" id="IPR036890">
    <property type="entry name" value="HATPase_C_sf"/>
</dbReference>
<keyword evidence="9" id="KW-0418">Kinase</keyword>
<evidence type="ECO:0000313" key="18">
    <source>
        <dbReference type="Proteomes" id="UP000683246"/>
    </source>
</evidence>
<dbReference type="RefSeq" id="WP_212696434.1">
    <property type="nucleotide sequence ID" value="NZ_CP058649.1"/>
</dbReference>
<feature type="domain" description="HAMP" evidence="16">
    <location>
        <begin position="195"/>
        <end position="247"/>
    </location>
</feature>
<evidence type="ECO:0000256" key="9">
    <source>
        <dbReference type="ARBA" id="ARBA00022777"/>
    </source>
</evidence>
<dbReference type="PANTHER" id="PTHR45528:SF1">
    <property type="entry name" value="SENSOR HISTIDINE KINASE CPXA"/>
    <property type="match status" value="1"/>
</dbReference>
<evidence type="ECO:0000256" key="14">
    <source>
        <dbReference type="SAM" id="Phobius"/>
    </source>
</evidence>
<evidence type="ECO:0000259" key="16">
    <source>
        <dbReference type="PROSITE" id="PS50885"/>
    </source>
</evidence>
<evidence type="ECO:0000256" key="12">
    <source>
        <dbReference type="ARBA" id="ARBA00023012"/>
    </source>
</evidence>
<keyword evidence="7 14" id="KW-0812">Transmembrane</keyword>
<dbReference type="FunFam" id="3.30.565.10:FF:000006">
    <property type="entry name" value="Sensor histidine kinase WalK"/>
    <property type="match status" value="1"/>
</dbReference>
<evidence type="ECO:0000256" key="5">
    <source>
        <dbReference type="ARBA" id="ARBA00022553"/>
    </source>
</evidence>
<dbReference type="SMART" id="SM00387">
    <property type="entry name" value="HATPase_c"/>
    <property type="match status" value="1"/>
</dbReference>
<keyword evidence="18" id="KW-1185">Reference proteome</keyword>
<sequence>MSIRIKLIIAYMIMITLSGFILVTSGFGMIGSFFSNMTSIVMKDKQLDEVVYEVVDLLADLKSTEQIEPALLLDKSYMEEVEKRISEFSSTLIVKYKDDFINVGQLDVSQDFFQKLLMKNPYYHTRGERIITHQEATYFYMEHDFTYQGDRITYYFIVDVTLFRDTHTTFVRGFLFVLIIILLIVILPLTYILSRDIIQPLKKLEEGTHNIQKGNLDFKLEAQSKNEIGRVINSFDRMRYELKKSLEQQIEYEENRKELISSISHDLKTPITSIKGYVEGIMDGVANSPEKLEKYLHVIYNKSEHMDRLIDDLFLFSKLDLNRLPFDMEDIQVSRFIEDCMDELKLEQGHGDIKIKMQNQVEEDTLVIIDSQKIRRVIFNIVQNAIKYMEKDDKILTISLTERQDTVSISIMDNGVGIKKEQLPFIFNKFYRVDESRNTKAGGTGLGLSIAKQIIEAHGGTIWARSQQGEGTTICFTLKKVMNGE</sequence>
<dbReference type="GO" id="GO:0005886">
    <property type="term" value="C:plasma membrane"/>
    <property type="evidence" value="ECO:0007669"/>
    <property type="project" value="UniProtKB-SubCell"/>
</dbReference>
<evidence type="ECO:0000256" key="13">
    <source>
        <dbReference type="ARBA" id="ARBA00023136"/>
    </source>
</evidence>
<dbReference type="SMART" id="SM00388">
    <property type="entry name" value="HisKA"/>
    <property type="match status" value="1"/>
</dbReference>
<accession>A0A8J8MG17</accession>